<dbReference type="HOGENOM" id="CLU_1897070_0_0_1"/>
<accession>A0A0C3NSQ7</accession>
<protein>
    <submittedName>
        <fullName evidence="1">Uncharacterized protein</fullName>
    </submittedName>
</protein>
<reference evidence="1 2" key="1">
    <citation type="submission" date="2014-04" db="EMBL/GenBank/DDBJ databases">
        <authorList>
            <consortium name="DOE Joint Genome Institute"/>
            <person name="Kuo A."/>
            <person name="Kohler A."/>
            <person name="Costa M.D."/>
            <person name="Nagy L.G."/>
            <person name="Floudas D."/>
            <person name="Copeland A."/>
            <person name="Barry K.W."/>
            <person name="Cichocki N."/>
            <person name="Veneault-Fourrey C."/>
            <person name="LaButti K."/>
            <person name="Lindquist E.A."/>
            <person name="Lipzen A."/>
            <person name="Lundell T."/>
            <person name="Morin E."/>
            <person name="Murat C."/>
            <person name="Sun H."/>
            <person name="Tunlid A."/>
            <person name="Henrissat B."/>
            <person name="Grigoriev I.V."/>
            <person name="Hibbett D.S."/>
            <person name="Martin F."/>
            <person name="Nordberg H.P."/>
            <person name="Cantor M.N."/>
            <person name="Hua S.X."/>
        </authorList>
    </citation>
    <scope>NUCLEOTIDE SEQUENCE [LARGE SCALE GENOMIC DNA]</scope>
    <source>
        <strain evidence="1 2">Marx 270</strain>
    </source>
</reference>
<proteinExistence type="predicted"/>
<evidence type="ECO:0000313" key="2">
    <source>
        <dbReference type="Proteomes" id="UP000054217"/>
    </source>
</evidence>
<dbReference type="EMBL" id="KN832017">
    <property type="protein sequence ID" value="KIN98293.1"/>
    <property type="molecule type" value="Genomic_DNA"/>
</dbReference>
<dbReference type="AlphaFoldDB" id="A0A0C3NSQ7"/>
<organism evidence="1 2">
    <name type="scientific">Pisolithus tinctorius Marx 270</name>
    <dbReference type="NCBI Taxonomy" id="870435"/>
    <lineage>
        <taxon>Eukaryota</taxon>
        <taxon>Fungi</taxon>
        <taxon>Dikarya</taxon>
        <taxon>Basidiomycota</taxon>
        <taxon>Agaricomycotina</taxon>
        <taxon>Agaricomycetes</taxon>
        <taxon>Agaricomycetidae</taxon>
        <taxon>Boletales</taxon>
        <taxon>Sclerodermatineae</taxon>
        <taxon>Pisolithaceae</taxon>
        <taxon>Pisolithus</taxon>
    </lineage>
</organism>
<reference evidence="2" key="2">
    <citation type="submission" date="2015-01" db="EMBL/GenBank/DDBJ databases">
        <title>Evolutionary Origins and Diversification of the Mycorrhizal Mutualists.</title>
        <authorList>
            <consortium name="DOE Joint Genome Institute"/>
            <consortium name="Mycorrhizal Genomics Consortium"/>
            <person name="Kohler A."/>
            <person name="Kuo A."/>
            <person name="Nagy L.G."/>
            <person name="Floudas D."/>
            <person name="Copeland A."/>
            <person name="Barry K.W."/>
            <person name="Cichocki N."/>
            <person name="Veneault-Fourrey C."/>
            <person name="LaButti K."/>
            <person name="Lindquist E.A."/>
            <person name="Lipzen A."/>
            <person name="Lundell T."/>
            <person name="Morin E."/>
            <person name="Murat C."/>
            <person name="Riley R."/>
            <person name="Ohm R."/>
            <person name="Sun H."/>
            <person name="Tunlid A."/>
            <person name="Henrissat B."/>
            <person name="Grigoriev I.V."/>
            <person name="Hibbett D.S."/>
            <person name="Martin F."/>
        </authorList>
    </citation>
    <scope>NUCLEOTIDE SEQUENCE [LARGE SCALE GENOMIC DNA]</scope>
    <source>
        <strain evidence="2">Marx 270</strain>
    </source>
</reference>
<dbReference type="Proteomes" id="UP000054217">
    <property type="component" value="Unassembled WGS sequence"/>
</dbReference>
<gene>
    <name evidence="1" type="ORF">M404DRAFT_1005436</name>
</gene>
<dbReference type="InParanoid" id="A0A0C3NSQ7"/>
<sequence>MGNLRELDVRGNEAARTTLSLYTSGSALRLFTSNRSTFAVQSFSPADMDRVHSFLIIVIEVSPILLFEREFVCHGNPGKACADRLSNTIPVCGSSISWWTCGGRPGVRVRVRLMRDDPPLAEKEHAAQHNTCPV</sequence>
<evidence type="ECO:0000313" key="1">
    <source>
        <dbReference type="EMBL" id="KIN98293.1"/>
    </source>
</evidence>
<keyword evidence="2" id="KW-1185">Reference proteome</keyword>
<name>A0A0C3NSQ7_PISTI</name>